<accession>A0A0F9VE67</accession>
<dbReference type="EMBL" id="LAZR01000026">
    <property type="protein sequence ID" value="KKO03451.1"/>
    <property type="molecule type" value="Genomic_DNA"/>
</dbReference>
<protein>
    <recommendedName>
        <fullName evidence="2">Xylose isomerase-like TIM barrel domain-containing protein</fullName>
    </recommendedName>
</protein>
<dbReference type="InterPro" id="IPR026040">
    <property type="entry name" value="HyI-like"/>
</dbReference>
<dbReference type="Pfam" id="PF01261">
    <property type="entry name" value="AP_endonuc_2"/>
    <property type="match status" value="1"/>
</dbReference>
<dbReference type="PIRSF" id="PIRSF006241">
    <property type="entry name" value="HyI"/>
    <property type="match status" value="1"/>
</dbReference>
<keyword evidence="1" id="KW-0413">Isomerase</keyword>
<gene>
    <name evidence="3" type="ORF">LCGC14_0093750</name>
</gene>
<proteinExistence type="predicted"/>
<dbReference type="AlphaFoldDB" id="A0A0F9VE67"/>
<name>A0A0F9VE67_9ZZZZ</name>
<dbReference type="SUPFAM" id="SSF51658">
    <property type="entry name" value="Xylose isomerase-like"/>
    <property type="match status" value="1"/>
</dbReference>
<dbReference type="InterPro" id="IPR050417">
    <property type="entry name" value="Sugar_Epim/Isomerase"/>
</dbReference>
<organism evidence="3">
    <name type="scientific">marine sediment metagenome</name>
    <dbReference type="NCBI Taxonomy" id="412755"/>
    <lineage>
        <taxon>unclassified sequences</taxon>
        <taxon>metagenomes</taxon>
        <taxon>ecological metagenomes</taxon>
    </lineage>
</organism>
<dbReference type="InterPro" id="IPR013022">
    <property type="entry name" value="Xyl_isomerase-like_TIM-brl"/>
</dbReference>
<sequence>MAELKLSAACWCFNSEGTDPAELFGGLAEAGYTAAEMVGEDNYDTARAAGLELLNECAPGMGEGLNFLENHDELIPQIRETIRLAGENGVAQVIVFSGAKKGLDDETGIANCVAGLEKLIPDVEASNIVLTLEMLCIANHGDYHATASAFGYEVVRRVGSPHVKALYDIYHQARTGEDLMATLVPNLDLVAHLHVAGSPQRDFPGPDQEIDYRPLVQAVQAAGYDGYWGMEFMPHETPLQQAIDAAELFRSYAAAPA</sequence>
<evidence type="ECO:0000259" key="2">
    <source>
        <dbReference type="Pfam" id="PF01261"/>
    </source>
</evidence>
<dbReference type="Gene3D" id="3.20.20.150">
    <property type="entry name" value="Divalent-metal-dependent TIM barrel enzymes"/>
    <property type="match status" value="1"/>
</dbReference>
<feature type="domain" description="Xylose isomerase-like TIM barrel" evidence="2">
    <location>
        <begin position="72"/>
        <end position="251"/>
    </location>
</feature>
<comment type="caution">
    <text evidence="3">The sequence shown here is derived from an EMBL/GenBank/DDBJ whole genome shotgun (WGS) entry which is preliminary data.</text>
</comment>
<evidence type="ECO:0000256" key="1">
    <source>
        <dbReference type="ARBA" id="ARBA00023235"/>
    </source>
</evidence>
<dbReference type="InterPro" id="IPR036237">
    <property type="entry name" value="Xyl_isomerase-like_sf"/>
</dbReference>
<dbReference type="GO" id="GO:0016853">
    <property type="term" value="F:isomerase activity"/>
    <property type="evidence" value="ECO:0007669"/>
    <property type="project" value="UniProtKB-KW"/>
</dbReference>
<evidence type="ECO:0000313" key="3">
    <source>
        <dbReference type="EMBL" id="KKO03451.1"/>
    </source>
</evidence>
<dbReference type="PANTHER" id="PTHR43489">
    <property type="entry name" value="ISOMERASE"/>
    <property type="match status" value="1"/>
</dbReference>
<dbReference type="PANTHER" id="PTHR43489:SF3">
    <property type="entry name" value="XYLOSE ISOMERASE DOMAIN PROTEIN TIM BARREL"/>
    <property type="match status" value="1"/>
</dbReference>
<reference evidence="3" key="1">
    <citation type="journal article" date="2015" name="Nature">
        <title>Complex archaea that bridge the gap between prokaryotes and eukaryotes.</title>
        <authorList>
            <person name="Spang A."/>
            <person name="Saw J.H."/>
            <person name="Jorgensen S.L."/>
            <person name="Zaremba-Niedzwiedzka K."/>
            <person name="Martijn J."/>
            <person name="Lind A.E."/>
            <person name="van Eijk R."/>
            <person name="Schleper C."/>
            <person name="Guy L."/>
            <person name="Ettema T.J."/>
        </authorList>
    </citation>
    <scope>NUCLEOTIDE SEQUENCE</scope>
</reference>